<dbReference type="EMBL" id="CP104003">
    <property type="protein sequence ID" value="UWM53710.1"/>
    <property type="molecule type" value="Genomic_DNA"/>
</dbReference>
<dbReference type="AlphaFoldDB" id="A0A9E7R319"/>
<dbReference type="Proteomes" id="UP001057580">
    <property type="component" value="Chromosome"/>
</dbReference>
<protein>
    <submittedName>
        <fullName evidence="1">Uncharacterized protein</fullName>
    </submittedName>
</protein>
<evidence type="ECO:0000313" key="2">
    <source>
        <dbReference type="Proteomes" id="UP001057580"/>
    </source>
</evidence>
<sequence length="65" mass="7155">MDGLEDSPDGVTVPRARRLGYPDSTLDLVVDGDRVELLPDRTRPIGNAAWVVTDRAHLVDLETAR</sequence>
<keyword evidence="2" id="KW-1185">Reference proteome</keyword>
<evidence type="ECO:0000313" key="1">
    <source>
        <dbReference type="EMBL" id="UWM53710.1"/>
    </source>
</evidence>
<proteinExistence type="predicted"/>
<dbReference type="GeneID" id="74944040"/>
<organism evidence="1 2">
    <name type="scientific">Salinirubellus salinus</name>
    <dbReference type="NCBI Taxonomy" id="1364945"/>
    <lineage>
        <taxon>Archaea</taxon>
        <taxon>Methanobacteriati</taxon>
        <taxon>Methanobacteriota</taxon>
        <taxon>Stenosarchaea group</taxon>
        <taxon>Halobacteria</taxon>
        <taxon>Halobacteriales</taxon>
        <taxon>Natronomonadaceae</taxon>
        <taxon>Salinirubellus</taxon>
    </lineage>
</organism>
<dbReference type="RefSeq" id="WP_260592704.1">
    <property type="nucleotide sequence ID" value="NZ_CP104003.1"/>
</dbReference>
<gene>
    <name evidence="1" type="ORF">N0B31_16420</name>
</gene>
<name>A0A9E7R319_9EURY</name>
<accession>A0A9E7R319</accession>
<dbReference type="KEGG" id="ssai:N0B31_16420"/>
<reference evidence="1" key="1">
    <citation type="submission" date="2022-09" db="EMBL/GenBank/DDBJ databases">
        <title>Diverse halophilic archaea isolated from saline environments.</title>
        <authorList>
            <person name="Cui H.-L."/>
        </authorList>
    </citation>
    <scope>NUCLEOTIDE SEQUENCE</scope>
    <source>
        <strain evidence="1">ZS-35-S2</strain>
    </source>
</reference>